<dbReference type="InterPro" id="IPR036366">
    <property type="entry name" value="PGBDSf"/>
</dbReference>
<dbReference type="Proteomes" id="UP000249453">
    <property type="component" value="Unassembled WGS sequence"/>
</dbReference>
<dbReference type="RefSeq" id="WP_111574176.1">
    <property type="nucleotide sequence ID" value="NZ_JBHEEY010000001.1"/>
</dbReference>
<feature type="region of interest" description="Disordered" evidence="1">
    <location>
        <begin position="229"/>
        <end position="280"/>
    </location>
</feature>
<evidence type="ECO:0000256" key="1">
    <source>
        <dbReference type="SAM" id="MobiDB-lite"/>
    </source>
</evidence>
<proteinExistence type="predicted"/>
<dbReference type="InterPro" id="IPR036365">
    <property type="entry name" value="PGBD-like_sf"/>
</dbReference>
<dbReference type="Pfam" id="PF01471">
    <property type="entry name" value="PG_binding_1"/>
    <property type="match status" value="2"/>
</dbReference>
<feature type="domain" description="Peptidoglycan binding-like" evidence="3">
    <location>
        <begin position="149"/>
        <end position="184"/>
    </location>
</feature>
<evidence type="ECO:0000256" key="2">
    <source>
        <dbReference type="SAM" id="Phobius"/>
    </source>
</evidence>
<dbReference type="EMBL" id="QLMK01000001">
    <property type="protein sequence ID" value="RAK34354.1"/>
    <property type="molecule type" value="Genomic_DNA"/>
</dbReference>
<accession>A0A364K034</accession>
<reference evidence="4 5" key="1">
    <citation type="submission" date="2018-06" db="EMBL/GenBank/DDBJ databases">
        <title>Genomic Encyclopedia of Type Strains, Phase IV (KMG-IV): sequencing the most valuable type-strain genomes for metagenomic binning, comparative biology and taxonomic classification.</title>
        <authorList>
            <person name="Goeker M."/>
        </authorList>
    </citation>
    <scope>NUCLEOTIDE SEQUENCE [LARGE SCALE GENOMIC DNA]</scope>
    <source>
        <strain evidence="4 5">DSM 26720</strain>
    </source>
</reference>
<gene>
    <name evidence="4" type="ORF">C7374_101688</name>
</gene>
<evidence type="ECO:0000313" key="4">
    <source>
        <dbReference type="EMBL" id="RAK34354.1"/>
    </source>
</evidence>
<protein>
    <submittedName>
        <fullName evidence="4">Putative peptidoglycan binding protein</fullName>
    </submittedName>
</protein>
<feature type="domain" description="Peptidoglycan binding-like" evidence="3">
    <location>
        <begin position="280"/>
        <end position="335"/>
    </location>
</feature>
<name>A0A364K034_9HYPH</name>
<keyword evidence="2" id="KW-1133">Transmembrane helix</keyword>
<evidence type="ECO:0000313" key="5">
    <source>
        <dbReference type="Proteomes" id="UP000249453"/>
    </source>
</evidence>
<sequence>MRKPARRPSWGRRLLGLLFSGVSALAIAVGNFIVRNPVLTGGATAFAVVMGFVSANALWYQPQAHNTVFIQTRPDFTFQAAPRAVLSRTISASQNAQKPIDEAIDRAGDRQVTPEPQNVAAAILAQDRLQPTGSIDEMLPALAPNADLDVARLQQSLSALGIYKGEIDGFTGPQTREAVEQWQKIQAKLGNLKQNIAASENKPAPVPVSVPVSGPSSDQIKKLINREVPIPQPHPNSAAAKAQSSEKPSAGLASRQSEKASNAKLPAVVKPQPSKQQVTSQDIVRVQAGLKAFGNGKVSVDGIPDQTTRDAVREFQKLFNLPATGEIDANLIGKMREIGLIS</sequence>
<keyword evidence="5" id="KW-1185">Reference proteome</keyword>
<feature type="transmembrane region" description="Helical" evidence="2">
    <location>
        <begin position="40"/>
        <end position="60"/>
    </location>
</feature>
<dbReference type="SUPFAM" id="SSF47090">
    <property type="entry name" value="PGBD-like"/>
    <property type="match status" value="2"/>
</dbReference>
<comment type="caution">
    <text evidence="4">The sequence shown here is derived from an EMBL/GenBank/DDBJ whole genome shotgun (WGS) entry which is preliminary data.</text>
</comment>
<dbReference type="AlphaFoldDB" id="A0A364K034"/>
<keyword evidence="2" id="KW-0812">Transmembrane</keyword>
<dbReference type="InterPro" id="IPR002477">
    <property type="entry name" value="Peptidoglycan-bd-like"/>
</dbReference>
<keyword evidence="2" id="KW-0472">Membrane</keyword>
<dbReference type="Gene3D" id="1.10.101.10">
    <property type="entry name" value="PGBD-like superfamily/PGBD"/>
    <property type="match status" value="2"/>
</dbReference>
<dbReference type="OrthoDB" id="9816507at2"/>
<organism evidence="4 5">
    <name type="scientific">Falsochrobactrum ovis</name>
    <dbReference type="NCBI Taxonomy" id="1293442"/>
    <lineage>
        <taxon>Bacteria</taxon>
        <taxon>Pseudomonadati</taxon>
        <taxon>Pseudomonadota</taxon>
        <taxon>Alphaproteobacteria</taxon>
        <taxon>Hyphomicrobiales</taxon>
        <taxon>Brucellaceae</taxon>
        <taxon>Falsochrobactrum</taxon>
    </lineage>
</organism>
<evidence type="ECO:0000259" key="3">
    <source>
        <dbReference type="Pfam" id="PF01471"/>
    </source>
</evidence>